<proteinExistence type="predicted"/>
<keyword evidence="1" id="KW-0805">Transcription regulation</keyword>
<dbReference type="PROSITE" id="PS00846">
    <property type="entry name" value="HTH_ARSR_1"/>
    <property type="match status" value="1"/>
</dbReference>
<dbReference type="SUPFAM" id="SSF46785">
    <property type="entry name" value="Winged helix' DNA-binding domain"/>
    <property type="match status" value="1"/>
</dbReference>
<dbReference type="PANTHER" id="PTHR43132">
    <property type="entry name" value="ARSENICAL RESISTANCE OPERON REPRESSOR ARSR-RELATED"/>
    <property type="match status" value="1"/>
</dbReference>
<keyword evidence="4" id="KW-0105">Cadmium resistance</keyword>
<name>A0A1C6IIA2_9FIRM</name>
<dbReference type="GO" id="GO:0003700">
    <property type="term" value="F:DNA-binding transcription factor activity"/>
    <property type="evidence" value="ECO:0007669"/>
    <property type="project" value="InterPro"/>
</dbReference>
<reference evidence="6" key="1">
    <citation type="submission" date="2015-09" db="EMBL/GenBank/DDBJ databases">
        <authorList>
            <consortium name="Pathogen Informatics"/>
        </authorList>
    </citation>
    <scope>NUCLEOTIDE SEQUENCE</scope>
    <source>
        <strain evidence="6">2789STDY5834896</strain>
    </source>
</reference>
<dbReference type="InterPro" id="IPR001845">
    <property type="entry name" value="HTH_ArsR_DNA-bd_dom"/>
</dbReference>
<evidence type="ECO:0000259" key="5">
    <source>
        <dbReference type="PROSITE" id="PS50987"/>
    </source>
</evidence>
<feature type="domain" description="HTH arsR-type" evidence="5">
    <location>
        <begin position="36"/>
        <end position="130"/>
    </location>
</feature>
<dbReference type="GO" id="GO:0046686">
    <property type="term" value="P:response to cadmium ion"/>
    <property type="evidence" value="ECO:0007669"/>
    <property type="project" value="UniProtKB-KW"/>
</dbReference>
<protein>
    <submittedName>
        <fullName evidence="6">Transcriptional repressor smtB homolog</fullName>
    </submittedName>
</protein>
<dbReference type="Pfam" id="PF01022">
    <property type="entry name" value="HTH_5"/>
    <property type="match status" value="1"/>
</dbReference>
<dbReference type="Gene3D" id="1.10.10.10">
    <property type="entry name" value="Winged helix-like DNA-binding domain superfamily/Winged helix DNA-binding domain"/>
    <property type="match status" value="1"/>
</dbReference>
<keyword evidence="2" id="KW-0238">DNA-binding</keyword>
<dbReference type="GO" id="GO:0003677">
    <property type="term" value="F:DNA binding"/>
    <property type="evidence" value="ECO:0007669"/>
    <property type="project" value="UniProtKB-KW"/>
</dbReference>
<organism evidence="6">
    <name type="scientific">uncultured Anaerotruncus sp</name>
    <dbReference type="NCBI Taxonomy" id="905011"/>
    <lineage>
        <taxon>Bacteria</taxon>
        <taxon>Bacillati</taxon>
        <taxon>Bacillota</taxon>
        <taxon>Clostridia</taxon>
        <taxon>Eubacteriales</taxon>
        <taxon>Oscillospiraceae</taxon>
        <taxon>Anaerotruncus</taxon>
        <taxon>environmental samples</taxon>
    </lineage>
</organism>
<dbReference type="EMBL" id="FMHG01000001">
    <property type="protein sequence ID" value="SCJ69333.1"/>
    <property type="molecule type" value="Genomic_DNA"/>
</dbReference>
<dbReference type="SMART" id="SM00418">
    <property type="entry name" value="HTH_ARSR"/>
    <property type="match status" value="1"/>
</dbReference>
<evidence type="ECO:0000256" key="4">
    <source>
        <dbReference type="ARBA" id="ARBA00043263"/>
    </source>
</evidence>
<dbReference type="InterPro" id="IPR036388">
    <property type="entry name" value="WH-like_DNA-bd_sf"/>
</dbReference>
<dbReference type="PROSITE" id="PS50987">
    <property type="entry name" value="HTH_ARSR_2"/>
    <property type="match status" value="1"/>
</dbReference>
<evidence type="ECO:0000256" key="2">
    <source>
        <dbReference type="ARBA" id="ARBA00023125"/>
    </source>
</evidence>
<evidence type="ECO:0000313" key="6">
    <source>
        <dbReference type="EMBL" id="SCJ69333.1"/>
    </source>
</evidence>
<accession>A0A1C6IIA2</accession>
<sequence>MTENQSQHDIPTETDEMCQEPHKHTCLVSRAKAHILENDKLDPLCDIFKVLSDPTRMRIILALVDTEMCVCDLADVAESSQSNISHQLRQMRQTGIVKSRKEGKSVFYSLDDDHIKTIIVQAVNHVAHMR</sequence>
<dbReference type="InterPro" id="IPR018334">
    <property type="entry name" value="ArsR_HTH"/>
</dbReference>
<evidence type="ECO:0000256" key="1">
    <source>
        <dbReference type="ARBA" id="ARBA00023015"/>
    </source>
</evidence>
<dbReference type="InterPro" id="IPR036390">
    <property type="entry name" value="WH_DNA-bd_sf"/>
</dbReference>
<gene>
    <name evidence="6" type="primary">ziaR_2</name>
    <name evidence="6" type="ORF">SAMEA3545359_01457</name>
</gene>
<keyword evidence="3" id="KW-0804">Transcription</keyword>
<dbReference type="InterPro" id="IPR051011">
    <property type="entry name" value="Metal_resp_trans_reg"/>
</dbReference>
<dbReference type="NCBIfam" id="NF033788">
    <property type="entry name" value="HTH_metalloreg"/>
    <property type="match status" value="1"/>
</dbReference>
<dbReference type="PANTHER" id="PTHR43132:SF6">
    <property type="entry name" value="HTH-TYPE TRANSCRIPTIONAL REPRESSOR CZRA"/>
    <property type="match status" value="1"/>
</dbReference>
<dbReference type="AlphaFoldDB" id="A0A1C6IIA2"/>
<dbReference type="InterPro" id="IPR011991">
    <property type="entry name" value="ArsR-like_HTH"/>
</dbReference>
<evidence type="ECO:0000256" key="3">
    <source>
        <dbReference type="ARBA" id="ARBA00023163"/>
    </source>
</evidence>
<dbReference type="CDD" id="cd00090">
    <property type="entry name" value="HTH_ARSR"/>
    <property type="match status" value="1"/>
</dbReference>
<dbReference type="PRINTS" id="PR00778">
    <property type="entry name" value="HTHARSR"/>
</dbReference>